<dbReference type="PANTHER" id="PTHR43685">
    <property type="entry name" value="GLYCOSYLTRANSFERASE"/>
    <property type="match status" value="1"/>
</dbReference>
<feature type="domain" description="Glycosyltransferase 2-like" evidence="1">
    <location>
        <begin position="10"/>
        <end position="167"/>
    </location>
</feature>
<dbReference type="SUPFAM" id="SSF53448">
    <property type="entry name" value="Nucleotide-diphospho-sugar transferases"/>
    <property type="match status" value="1"/>
</dbReference>
<name>A0A286U495_9BACT</name>
<evidence type="ECO:0000313" key="3">
    <source>
        <dbReference type="Proteomes" id="UP000218542"/>
    </source>
</evidence>
<gene>
    <name evidence="2" type="ORF">SCALIN_C45_0136</name>
</gene>
<keyword evidence="3" id="KW-1185">Reference proteome</keyword>
<dbReference type="AlphaFoldDB" id="A0A286U495"/>
<dbReference type="PANTHER" id="PTHR43685:SF13">
    <property type="entry name" value="O ANTIGEN BIOSYNTHESIS RHAMNOSYLTRANSFERASE RFBN"/>
    <property type="match status" value="1"/>
</dbReference>
<organism evidence="2 3">
    <name type="scientific">Candidatus Scalindua japonica</name>
    <dbReference type="NCBI Taxonomy" id="1284222"/>
    <lineage>
        <taxon>Bacteria</taxon>
        <taxon>Pseudomonadati</taxon>
        <taxon>Planctomycetota</taxon>
        <taxon>Candidatus Brocadiia</taxon>
        <taxon>Candidatus Brocadiales</taxon>
        <taxon>Candidatus Scalinduaceae</taxon>
        <taxon>Candidatus Scalindua</taxon>
    </lineage>
</organism>
<dbReference type="Gene3D" id="3.90.550.10">
    <property type="entry name" value="Spore Coat Polysaccharide Biosynthesis Protein SpsA, Chain A"/>
    <property type="match status" value="1"/>
</dbReference>
<evidence type="ECO:0000313" key="2">
    <source>
        <dbReference type="EMBL" id="GAX62978.1"/>
    </source>
</evidence>
<dbReference type="InterPro" id="IPR050834">
    <property type="entry name" value="Glycosyltransf_2"/>
</dbReference>
<dbReference type="InterPro" id="IPR001173">
    <property type="entry name" value="Glyco_trans_2-like"/>
</dbReference>
<evidence type="ECO:0000259" key="1">
    <source>
        <dbReference type="Pfam" id="PF00535"/>
    </source>
</evidence>
<sequence length="289" mass="33246">MDPQIKPLVSIAILTKNGGSDFESCLIAIYSQLTDFKFEVIIVDSGSTDGTLRYLNRYPVRLYKIKPYEFSFGPTRDYAFSLANGKYIVTLSQDVIPANREWLSKLVKPLIQSEADAVQGRTILPRDKTVFYWEKKGLFYFTSEGDEFIRNYGNIGVSFCSFAIKRNAWSKTRFGDAVMCEDKVIQRKLGDKGYKITNAKDSIAYHGHNYNLKSLINRCENEGLGWRYAGVRYPFSQMIGDVIQKRWVYKILIKGLLKREIKTLAETLFLLIRPISLFKGNRFNKVLKS</sequence>
<dbReference type="GO" id="GO:0044010">
    <property type="term" value="P:single-species biofilm formation"/>
    <property type="evidence" value="ECO:0007669"/>
    <property type="project" value="TreeGrafter"/>
</dbReference>
<protein>
    <submittedName>
        <fullName evidence="2">Glycosyltransferases</fullName>
    </submittedName>
</protein>
<proteinExistence type="predicted"/>
<dbReference type="RefSeq" id="WP_096896369.1">
    <property type="nucleotide sequence ID" value="NZ_BAOS01000045.1"/>
</dbReference>
<dbReference type="GO" id="GO:0016740">
    <property type="term" value="F:transferase activity"/>
    <property type="evidence" value="ECO:0007669"/>
    <property type="project" value="UniProtKB-KW"/>
</dbReference>
<dbReference type="Pfam" id="PF00535">
    <property type="entry name" value="Glycos_transf_2"/>
    <property type="match status" value="1"/>
</dbReference>
<dbReference type="CDD" id="cd00761">
    <property type="entry name" value="Glyco_tranf_GTA_type"/>
    <property type="match status" value="1"/>
</dbReference>
<keyword evidence="2" id="KW-0808">Transferase</keyword>
<accession>A0A286U495</accession>
<dbReference type="EMBL" id="BAOS01000045">
    <property type="protein sequence ID" value="GAX62978.1"/>
    <property type="molecule type" value="Genomic_DNA"/>
</dbReference>
<reference evidence="2 3" key="1">
    <citation type="journal article" date="2017" name="Environ. Microbiol. Rep.">
        <title>Genetic diversity of marine anaerobic ammonium-oxidizing bacteria as revealed by genomic and proteomic analyses of 'Candidatus Scalindua japonica'.</title>
        <authorList>
            <person name="Oshiki M."/>
            <person name="Mizuto K."/>
            <person name="Kimura Z."/>
            <person name="Kindaichi T."/>
            <person name="Satoh H."/>
            <person name="Okabe S."/>
        </authorList>
    </citation>
    <scope>NUCLEOTIDE SEQUENCE [LARGE SCALE GENOMIC DNA]</scope>
    <source>
        <strain evidence="3">husup-a2</strain>
    </source>
</reference>
<dbReference type="OrthoDB" id="9772170at2"/>
<dbReference type="Proteomes" id="UP000218542">
    <property type="component" value="Unassembled WGS sequence"/>
</dbReference>
<dbReference type="InterPro" id="IPR029044">
    <property type="entry name" value="Nucleotide-diphossugar_trans"/>
</dbReference>
<comment type="caution">
    <text evidence="2">The sequence shown here is derived from an EMBL/GenBank/DDBJ whole genome shotgun (WGS) entry which is preliminary data.</text>
</comment>